<dbReference type="Gene3D" id="3.30.240.20">
    <property type="entry name" value="bsu07140 like domains"/>
    <property type="match status" value="2"/>
</dbReference>
<evidence type="ECO:0000259" key="8">
    <source>
        <dbReference type="Pfam" id="PF04239"/>
    </source>
</evidence>
<feature type="transmembrane region" description="Helical" evidence="7">
    <location>
        <begin position="41"/>
        <end position="60"/>
    </location>
</feature>
<feature type="domain" description="YetF C-terminal" evidence="8">
    <location>
        <begin position="90"/>
        <end position="222"/>
    </location>
</feature>
<dbReference type="Proteomes" id="UP000626844">
    <property type="component" value="Unassembled WGS sequence"/>
</dbReference>
<protein>
    <submittedName>
        <fullName evidence="10">DUF421 domain-containing protein</fullName>
    </submittedName>
</protein>
<evidence type="ECO:0000256" key="7">
    <source>
        <dbReference type="SAM" id="Phobius"/>
    </source>
</evidence>
<dbReference type="InterPro" id="IPR007353">
    <property type="entry name" value="DUF421"/>
</dbReference>
<dbReference type="EMBL" id="JACXAI010000010">
    <property type="protein sequence ID" value="MBD1380566.1"/>
    <property type="molecule type" value="Genomic_DNA"/>
</dbReference>
<feature type="transmembrane region" description="Helical" evidence="7">
    <location>
        <begin position="72"/>
        <end position="89"/>
    </location>
</feature>
<evidence type="ECO:0000256" key="5">
    <source>
        <dbReference type="ARBA" id="ARBA00022989"/>
    </source>
</evidence>
<keyword evidence="6 7" id="KW-0472">Membrane</keyword>
<evidence type="ECO:0000256" key="6">
    <source>
        <dbReference type="ARBA" id="ARBA00023136"/>
    </source>
</evidence>
<dbReference type="InterPro" id="IPR048454">
    <property type="entry name" value="YetF_N"/>
</dbReference>
<comment type="similarity">
    <text evidence="2">Belongs to the UPF0702 family.</text>
</comment>
<comment type="subcellular location">
    <subcellularLocation>
        <location evidence="1">Cell membrane</location>
        <topology evidence="1">Multi-pass membrane protein</topology>
    </subcellularLocation>
</comment>
<comment type="caution">
    <text evidence="10">The sequence shown here is derived from an EMBL/GenBank/DDBJ whole genome shotgun (WGS) entry which is preliminary data.</text>
</comment>
<keyword evidence="4 7" id="KW-0812">Transmembrane</keyword>
<evidence type="ECO:0000256" key="4">
    <source>
        <dbReference type="ARBA" id="ARBA00022692"/>
    </source>
</evidence>
<keyword evidence="3" id="KW-1003">Cell membrane</keyword>
<accession>A0A926RX31</accession>
<keyword evidence="5 7" id="KW-1133">Transmembrane helix</keyword>
<name>A0A926RX31_9BACI</name>
<organism evidence="10 11">
    <name type="scientific">Metabacillus arenae</name>
    <dbReference type="NCBI Taxonomy" id="2771434"/>
    <lineage>
        <taxon>Bacteria</taxon>
        <taxon>Bacillati</taxon>
        <taxon>Bacillota</taxon>
        <taxon>Bacilli</taxon>
        <taxon>Bacillales</taxon>
        <taxon>Bacillaceae</taxon>
        <taxon>Metabacillus</taxon>
    </lineage>
</organism>
<dbReference type="GO" id="GO:0005886">
    <property type="term" value="C:plasma membrane"/>
    <property type="evidence" value="ECO:0007669"/>
    <property type="project" value="UniProtKB-SubCell"/>
</dbReference>
<evidence type="ECO:0000313" key="10">
    <source>
        <dbReference type="EMBL" id="MBD1380566.1"/>
    </source>
</evidence>
<gene>
    <name evidence="10" type="ORF">IC621_10020</name>
</gene>
<evidence type="ECO:0000313" key="11">
    <source>
        <dbReference type="Proteomes" id="UP000626844"/>
    </source>
</evidence>
<evidence type="ECO:0000256" key="2">
    <source>
        <dbReference type="ARBA" id="ARBA00006448"/>
    </source>
</evidence>
<evidence type="ECO:0000256" key="1">
    <source>
        <dbReference type="ARBA" id="ARBA00004651"/>
    </source>
</evidence>
<dbReference type="Pfam" id="PF04239">
    <property type="entry name" value="DUF421"/>
    <property type="match status" value="1"/>
</dbReference>
<proteinExistence type="inferred from homology"/>
<feature type="transmembrane region" description="Helical" evidence="7">
    <location>
        <begin position="15"/>
        <end position="34"/>
    </location>
</feature>
<dbReference type="Pfam" id="PF20730">
    <property type="entry name" value="YetF_N"/>
    <property type="match status" value="1"/>
</dbReference>
<evidence type="ECO:0000256" key="3">
    <source>
        <dbReference type="ARBA" id="ARBA00022475"/>
    </source>
</evidence>
<sequence>MDFFHSKETLTELDWILRACVSFFFLLGAAKIMGQRSISQLRLLDFVMALLLGNIIAHPLSDEELGLKGSMITMSVLVILYLFAVFLSLKWGNLKKFLDPAPFPLIKNGQIFYKNLRKARISVEYLLSQLRKEKIEDIYKVALALWEPDGTMSIFLKPTYQTVTASDLNLQPKAFSLPQPIIKDGKIDFVHLNHSGKNEQWLKEQIIQTYQVEIQDVLLATLEENNKVKIQLYK</sequence>
<dbReference type="PANTHER" id="PTHR34582:SF5">
    <property type="entry name" value="UPF0702 TRANSMEMBRANE PROTEIN YETF"/>
    <property type="match status" value="1"/>
</dbReference>
<reference evidence="10" key="1">
    <citation type="submission" date="2020-09" db="EMBL/GenBank/DDBJ databases">
        <title>A novel bacterium of genus Bacillus, isolated from South China Sea.</title>
        <authorList>
            <person name="Huang H."/>
            <person name="Mo K."/>
            <person name="Hu Y."/>
        </authorList>
    </citation>
    <scope>NUCLEOTIDE SEQUENCE</scope>
    <source>
        <strain evidence="10">IB182487</strain>
    </source>
</reference>
<dbReference type="PANTHER" id="PTHR34582">
    <property type="entry name" value="UPF0702 TRANSMEMBRANE PROTEIN YCAP"/>
    <property type="match status" value="1"/>
</dbReference>
<dbReference type="AlphaFoldDB" id="A0A926RX31"/>
<evidence type="ECO:0000259" key="9">
    <source>
        <dbReference type="Pfam" id="PF20730"/>
    </source>
</evidence>
<feature type="domain" description="YetF-like N-terminal transmembrane" evidence="9">
    <location>
        <begin position="15"/>
        <end position="84"/>
    </location>
</feature>
<dbReference type="InterPro" id="IPR023090">
    <property type="entry name" value="UPF0702_alpha/beta_dom_sf"/>
</dbReference>
<keyword evidence="11" id="KW-1185">Reference proteome</keyword>